<dbReference type="STRING" id="28094.SAMN06295900_10973"/>
<proteinExistence type="predicted"/>
<dbReference type="EMBL" id="FXAH01000009">
    <property type="protein sequence ID" value="SMF52761.1"/>
    <property type="molecule type" value="Genomic_DNA"/>
</dbReference>
<sequence length="270" mass="30877">MTDRTREDKLVNWMTLDEADHPGLIEAVYYRRDKVRLGSVLCSLATHARVKAMHAYFVEHDIERCKQNFYLAARLTLESVSQDGGASFETGGDILRALLSDSAEVIDAMARVETPELISQRDNPLNNRFHVYMLQLAIRGDDEAVRAMIEKIAKHGKNPRRTECAEGRDFFSLLLDRDEPALEKLIQGKHASMRSEDAIDEDFMSYRGTVETKLCWYRGIPVQIDHPLVPMALMPVQPLDHYDDVYDFLKPGWTPPPQGLAGKLSRWFKQ</sequence>
<accession>A0A1X7FII2</accession>
<evidence type="ECO:0000313" key="2">
    <source>
        <dbReference type="Proteomes" id="UP000192911"/>
    </source>
</evidence>
<evidence type="ECO:0000313" key="1">
    <source>
        <dbReference type="EMBL" id="SMF52761.1"/>
    </source>
</evidence>
<organism evidence="1 2">
    <name type="scientific">Trinickia caryophylli</name>
    <name type="common">Paraburkholderia caryophylli</name>
    <dbReference type="NCBI Taxonomy" id="28094"/>
    <lineage>
        <taxon>Bacteria</taxon>
        <taxon>Pseudomonadati</taxon>
        <taxon>Pseudomonadota</taxon>
        <taxon>Betaproteobacteria</taxon>
        <taxon>Burkholderiales</taxon>
        <taxon>Burkholderiaceae</taxon>
        <taxon>Trinickia</taxon>
    </lineage>
</organism>
<protein>
    <submittedName>
        <fullName evidence="1">Immunity protein 49</fullName>
    </submittedName>
</protein>
<name>A0A1X7FII2_TRICW</name>
<dbReference type="OrthoDB" id="8913563at2"/>
<gene>
    <name evidence="1" type="ORF">SAMN06295900_10973</name>
</gene>
<dbReference type="Proteomes" id="UP000192911">
    <property type="component" value="Unassembled WGS sequence"/>
</dbReference>
<reference evidence="2" key="1">
    <citation type="submission" date="2017-04" db="EMBL/GenBank/DDBJ databases">
        <authorList>
            <person name="Varghese N."/>
            <person name="Submissions S."/>
        </authorList>
    </citation>
    <scope>NUCLEOTIDE SEQUENCE [LARGE SCALE GENOMIC DNA]</scope>
    <source>
        <strain evidence="2">Ballard 720</strain>
    </source>
</reference>
<keyword evidence="2" id="KW-1185">Reference proteome</keyword>
<dbReference type="AlphaFoldDB" id="A0A1X7FII2"/>